<organism evidence="1 2">
    <name type="scientific">Dallia pectoralis</name>
    <name type="common">Alaska blackfish</name>
    <dbReference type="NCBI Taxonomy" id="75939"/>
    <lineage>
        <taxon>Eukaryota</taxon>
        <taxon>Metazoa</taxon>
        <taxon>Chordata</taxon>
        <taxon>Craniata</taxon>
        <taxon>Vertebrata</taxon>
        <taxon>Euteleostomi</taxon>
        <taxon>Actinopterygii</taxon>
        <taxon>Neopterygii</taxon>
        <taxon>Teleostei</taxon>
        <taxon>Protacanthopterygii</taxon>
        <taxon>Esociformes</taxon>
        <taxon>Umbridae</taxon>
        <taxon>Dallia</taxon>
    </lineage>
</organism>
<comment type="caution">
    <text evidence="1">The sequence shown here is derived from an EMBL/GenBank/DDBJ whole genome shotgun (WGS) entry which is preliminary data.</text>
</comment>
<proteinExistence type="predicted"/>
<dbReference type="EMBL" id="CM055740">
    <property type="protein sequence ID" value="KAJ8002712.1"/>
    <property type="molecule type" value="Genomic_DNA"/>
</dbReference>
<evidence type="ECO:0000313" key="1">
    <source>
        <dbReference type="EMBL" id="KAJ8002712.1"/>
    </source>
</evidence>
<keyword evidence="2" id="KW-1185">Reference proteome</keyword>
<name>A0ACC2GGN7_DALPE</name>
<sequence>MHALPPSTTYPGVLVLYELLISVLQLFSQASLETPSRSVQGSCRHLLLSQLLCTRRDPPALCLCLSYTHPALIQNASPHLTGPQQGLHAIWPHLHIESLAANETLQGELSFNVSVSSEPAP</sequence>
<reference evidence="1" key="1">
    <citation type="submission" date="2021-05" db="EMBL/GenBank/DDBJ databases">
        <authorList>
            <person name="Pan Q."/>
            <person name="Jouanno E."/>
            <person name="Zahm M."/>
            <person name="Klopp C."/>
            <person name="Cabau C."/>
            <person name="Louis A."/>
            <person name="Berthelot C."/>
            <person name="Parey E."/>
            <person name="Roest Crollius H."/>
            <person name="Montfort J."/>
            <person name="Robinson-Rechavi M."/>
            <person name="Bouchez O."/>
            <person name="Lampietro C."/>
            <person name="Lopez Roques C."/>
            <person name="Donnadieu C."/>
            <person name="Postlethwait J."/>
            <person name="Bobe J."/>
            <person name="Dillon D."/>
            <person name="Chandos A."/>
            <person name="von Hippel F."/>
            <person name="Guiguen Y."/>
        </authorList>
    </citation>
    <scope>NUCLEOTIDE SEQUENCE</scope>
    <source>
        <strain evidence="1">YG-Jan2019</strain>
    </source>
</reference>
<evidence type="ECO:0000313" key="2">
    <source>
        <dbReference type="Proteomes" id="UP001157502"/>
    </source>
</evidence>
<gene>
    <name evidence="1" type="ORF">DPEC_G00161780</name>
</gene>
<dbReference type="Proteomes" id="UP001157502">
    <property type="component" value="Chromosome 13"/>
</dbReference>
<protein>
    <submittedName>
        <fullName evidence="1">Uncharacterized protein</fullName>
    </submittedName>
</protein>
<accession>A0ACC2GGN7</accession>